<organism evidence="1 2">
    <name type="scientific">Mesorhizobium atlanticum</name>
    <dbReference type="NCBI Taxonomy" id="2233532"/>
    <lineage>
        <taxon>Bacteria</taxon>
        <taxon>Pseudomonadati</taxon>
        <taxon>Pseudomonadota</taxon>
        <taxon>Alphaproteobacteria</taxon>
        <taxon>Hyphomicrobiales</taxon>
        <taxon>Phyllobacteriaceae</taxon>
        <taxon>Mesorhizobium</taxon>
    </lineage>
</organism>
<protein>
    <submittedName>
        <fullName evidence="1">Amidase</fullName>
    </submittedName>
</protein>
<evidence type="ECO:0000313" key="2">
    <source>
        <dbReference type="Proteomes" id="UP000251956"/>
    </source>
</evidence>
<dbReference type="PANTHER" id="PTHR47628">
    <property type="match status" value="1"/>
</dbReference>
<keyword evidence="2" id="KW-1185">Reference proteome</keyword>
<proteinExistence type="predicted"/>
<gene>
    <name evidence="1" type="ORF">DPM35_23730</name>
</gene>
<dbReference type="InterPro" id="IPR028082">
    <property type="entry name" value="Peripla_BP_I"/>
</dbReference>
<dbReference type="Pfam" id="PF13433">
    <property type="entry name" value="Peripla_BP_5"/>
    <property type="match status" value="1"/>
</dbReference>
<dbReference type="EMBL" id="QMBQ01000007">
    <property type="protein sequence ID" value="RAZ73853.1"/>
    <property type="molecule type" value="Genomic_DNA"/>
</dbReference>
<dbReference type="AlphaFoldDB" id="A0A330GQ92"/>
<dbReference type="Gene3D" id="3.40.50.2300">
    <property type="match status" value="2"/>
</dbReference>
<dbReference type="PANTHER" id="PTHR47628:SF1">
    <property type="entry name" value="ALIPHATIC AMIDASE EXPRESSION-REGULATING PROTEIN"/>
    <property type="match status" value="1"/>
</dbReference>
<evidence type="ECO:0000313" key="1">
    <source>
        <dbReference type="EMBL" id="RAZ73853.1"/>
    </source>
</evidence>
<reference evidence="1 2" key="1">
    <citation type="submission" date="2018-07" db="EMBL/GenBank/DDBJ databases">
        <title>Diversity of Mesorhizobium strains in Brazil.</title>
        <authorList>
            <person name="Helene L.C.F."/>
            <person name="Dall'Agnol R."/>
            <person name="Delamuta J.R.M."/>
            <person name="Hungria M."/>
        </authorList>
    </citation>
    <scope>NUCLEOTIDE SEQUENCE [LARGE SCALE GENOMIC DNA]</scope>
    <source>
        <strain evidence="1 2">CNPSo 3140</strain>
    </source>
</reference>
<accession>A0A330GQ92</accession>
<dbReference type="OrthoDB" id="9802022at2"/>
<dbReference type="SUPFAM" id="SSF53822">
    <property type="entry name" value="Periplasmic binding protein-like I"/>
    <property type="match status" value="1"/>
</dbReference>
<sequence length="392" mass="43498">MGCVWGLCFFEVRVKTFRVGILYSTTGPYGAIGRDCRAGAEFAIEELDKADSAVRIEPVFGDPAGQPERYLDLIRTMLRYDHCRNVIGTITSLSRKDVIPLVEKYDGLLWYICPYEGFEANENVIYTGACPNQHLIPLFDYMLPRYGKRVYLAGANYVWGWEMNRLARELLTRAGGEVLGERYLPIEETDVGLLIADLERHRPDFILNNMIGPSSYAFLAAVRRLADRDPAFAPERCPVLSCDLTECELGEIEPGTAVGQLSTASYFESLESRENRIFKQRVAARFGAERRVSSFFAGAYAAVMLCAEAITGTHGDDPASVRAFLHARPRQTVLGPLAIDPRTNHAALPFNLGRINEQSGFDVIASHGAIVADPYLVGTLASQPVPHLRVVQ</sequence>
<dbReference type="Proteomes" id="UP000251956">
    <property type="component" value="Unassembled WGS sequence"/>
</dbReference>
<name>A0A330GQ92_9HYPH</name>
<comment type="caution">
    <text evidence="1">The sequence shown here is derived from an EMBL/GenBank/DDBJ whole genome shotgun (WGS) entry which is preliminary data.</text>
</comment>